<dbReference type="InterPro" id="IPR005467">
    <property type="entry name" value="His_kinase_dom"/>
</dbReference>
<keyword evidence="2 8" id="KW-0418">Kinase</keyword>
<dbReference type="InterPro" id="IPR050482">
    <property type="entry name" value="Sensor_HK_TwoCompSys"/>
</dbReference>
<evidence type="ECO:0000256" key="1">
    <source>
        <dbReference type="ARBA" id="ARBA00022679"/>
    </source>
</evidence>
<dbReference type="InterPro" id="IPR036890">
    <property type="entry name" value="HATPase_C_sf"/>
</dbReference>
<name>A0ABV6P5W1_9ACTN</name>
<dbReference type="PANTHER" id="PTHR24421:SF62">
    <property type="entry name" value="SENSORY TRANSDUCTION HISTIDINE KINASE"/>
    <property type="match status" value="1"/>
</dbReference>
<feature type="region of interest" description="Disordered" evidence="5">
    <location>
        <begin position="415"/>
        <end position="464"/>
    </location>
</feature>
<organism evidence="8 9">
    <name type="scientific">Plantactinospora siamensis</name>
    <dbReference type="NCBI Taxonomy" id="555372"/>
    <lineage>
        <taxon>Bacteria</taxon>
        <taxon>Bacillati</taxon>
        <taxon>Actinomycetota</taxon>
        <taxon>Actinomycetes</taxon>
        <taxon>Micromonosporales</taxon>
        <taxon>Micromonosporaceae</taxon>
        <taxon>Plantactinospora</taxon>
    </lineage>
</organism>
<feature type="transmembrane region" description="Helical" evidence="6">
    <location>
        <begin position="142"/>
        <end position="164"/>
    </location>
</feature>
<dbReference type="PANTHER" id="PTHR24421">
    <property type="entry name" value="NITRATE/NITRITE SENSOR PROTEIN NARX-RELATED"/>
    <property type="match status" value="1"/>
</dbReference>
<keyword evidence="3" id="KW-0902">Two-component regulatory system</keyword>
<accession>A0ABV6P5W1</accession>
<reference evidence="8 9" key="1">
    <citation type="submission" date="2024-09" db="EMBL/GenBank/DDBJ databases">
        <authorList>
            <person name="Sun Q."/>
            <person name="Mori K."/>
        </authorList>
    </citation>
    <scope>NUCLEOTIDE SEQUENCE [LARGE SCALE GENOMIC DNA]</scope>
    <source>
        <strain evidence="8 9">TBRC 2205</strain>
    </source>
</reference>
<dbReference type="RefSeq" id="WP_377343890.1">
    <property type="nucleotide sequence ID" value="NZ_JBHLUE010000034.1"/>
</dbReference>
<feature type="compositionally biased region" description="Low complexity" evidence="5">
    <location>
        <begin position="435"/>
        <end position="464"/>
    </location>
</feature>
<evidence type="ECO:0000256" key="6">
    <source>
        <dbReference type="SAM" id="Phobius"/>
    </source>
</evidence>
<dbReference type="Gene3D" id="1.20.5.1930">
    <property type="match status" value="1"/>
</dbReference>
<keyword evidence="6" id="KW-0812">Transmembrane</keyword>
<gene>
    <name evidence="8" type="ORF">ACFFHU_30195</name>
</gene>
<evidence type="ECO:0000256" key="5">
    <source>
        <dbReference type="SAM" id="MobiDB-lite"/>
    </source>
</evidence>
<evidence type="ECO:0000256" key="4">
    <source>
        <dbReference type="SAM" id="Coils"/>
    </source>
</evidence>
<dbReference type="SMART" id="SM00387">
    <property type="entry name" value="HATPase_c"/>
    <property type="match status" value="1"/>
</dbReference>
<dbReference type="Proteomes" id="UP001589894">
    <property type="component" value="Unassembled WGS sequence"/>
</dbReference>
<dbReference type="CDD" id="cd16917">
    <property type="entry name" value="HATPase_UhpB-NarQ-NarX-like"/>
    <property type="match status" value="1"/>
</dbReference>
<dbReference type="EMBL" id="JBHLUE010000034">
    <property type="protein sequence ID" value="MFC0568395.1"/>
    <property type="molecule type" value="Genomic_DNA"/>
</dbReference>
<dbReference type="Pfam" id="PF02518">
    <property type="entry name" value="HATPase_c"/>
    <property type="match status" value="1"/>
</dbReference>
<feature type="domain" description="Histidine kinase" evidence="7">
    <location>
        <begin position="322"/>
        <end position="412"/>
    </location>
</feature>
<dbReference type="SUPFAM" id="SSF55874">
    <property type="entry name" value="ATPase domain of HSP90 chaperone/DNA topoisomerase II/histidine kinase"/>
    <property type="match status" value="1"/>
</dbReference>
<comment type="caution">
    <text evidence="8">The sequence shown here is derived from an EMBL/GenBank/DDBJ whole genome shotgun (WGS) entry which is preliminary data.</text>
</comment>
<feature type="coiled-coil region" evidence="4">
    <location>
        <begin position="173"/>
        <end position="200"/>
    </location>
</feature>
<evidence type="ECO:0000259" key="7">
    <source>
        <dbReference type="PROSITE" id="PS50109"/>
    </source>
</evidence>
<feature type="transmembrane region" description="Helical" evidence="6">
    <location>
        <begin position="45"/>
        <end position="67"/>
    </location>
</feature>
<feature type="transmembrane region" description="Helical" evidence="6">
    <location>
        <begin position="21"/>
        <end position="39"/>
    </location>
</feature>
<dbReference type="InterPro" id="IPR003594">
    <property type="entry name" value="HATPase_dom"/>
</dbReference>
<evidence type="ECO:0000313" key="9">
    <source>
        <dbReference type="Proteomes" id="UP001589894"/>
    </source>
</evidence>
<feature type="transmembrane region" description="Helical" evidence="6">
    <location>
        <begin position="79"/>
        <end position="102"/>
    </location>
</feature>
<sequence length="477" mass="49935">MQTEAERWDAWRRHENTANRVIPYATLGISTLLALVVPAPGQQPAALLLGVCAVAVGWCAWLGRSVVTAAERPGRMTGYLTGLLVLAAVLVLVSPWYGFFAWTGYPLSFSLRGRRIIAGVAATAVISATAQGGGLPDSAQHLLLWALVVLFNLVLAGAVGWFGVVNARQSEGRKVMIDELAEANGRLEAALRENEGLHAQLLTQAREAGVLDERQRLAREIHDTIAQGLAGIITQLEAAEQTRDRRGEWQRHVDTALDLARESLTEARRSVRAIGPAQLDQGRLPEVLADLVEQWSARHGVPARITTTGTVQPMHPEIEVTLLRTAQEALTNVAKHAGATRVGLTLSYMPDQVTLDVRDDGRGGAAGTAGNGDGGFGLVAMRQRIDRVAGRLEIESEPGGGTAISASVPALAISIPEPAHPTSDPEPAHAVSDPAHAASVAEPAHAASVAEPAHAASAAEPAHPASAAVATGAGGAA</sequence>
<dbReference type="InterPro" id="IPR011712">
    <property type="entry name" value="Sig_transdc_His_kin_sub3_dim/P"/>
</dbReference>
<protein>
    <submittedName>
        <fullName evidence="8">Sensor histidine kinase</fullName>
    </submittedName>
</protein>
<keyword evidence="4" id="KW-0175">Coiled coil</keyword>
<keyword evidence="1" id="KW-0808">Transferase</keyword>
<dbReference type="PROSITE" id="PS50109">
    <property type="entry name" value="HIS_KIN"/>
    <property type="match status" value="1"/>
</dbReference>
<evidence type="ECO:0000256" key="2">
    <source>
        <dbReference type="ARBA" id="ARBA00022777"/>
    </source>
</evidence>
<evidence type="ECO:0000313" key="8">
    <source>
        <dbReference type="EMBL" id="MFC0568395.1"/>
    </source>
</evidence>
<proteinExistence type="predicted"/>
<keyword evidence="6" id="KW-0472">Membrane</keyword>
<dbReference type="Gene3D" id="3.30.565.10">
    <property type="entry name" value="Histidine kinase-like ATPase, C-terminal domain"/>
    <property type="match status" value="1"/>
</dbReference>
<dbReference type="GO" id="GO:0016301">
    <property type="term" value="F:kinase activity"/>
    <property type="evidence" value="ECO:0007669"/>
    <property type="project" value="UniProtKB-KW"/>
</dbReference>
<keyword evidence="9" id="KW-1185">Reference proteome</keyword>
<dbReference type="Pfam" id="PF07730">
    <property type="entry name" value="HisKA_3"/>
    <property type="match status" value="1"/>
</dbReference>
<keyword evidence="6" id="KW-1133">Transmembrane helix</keyword>
<evidence type="ECO:0000256" key="3">
    <source>
        <dbReference type="ARBA" id="ARBA00023012"/>
    </source>
</evidence>